<organism evidence="1 2">
    <name type="scientific">Cichorium intybus</name>
    <name type="common">Chicory</name>
    <dbReference type="NCBI Taxonomy" id="13427"/>
    <lineage>
        <taxon>Eukaryota</taxon>
        <taxon>Viridiplantae</taxon>
        <taxon>Streptophyta</taxon>
        <taxon>Embryophyta</taxon>
        <taxon>Tracheophyta</taxon>
        <taxon>Spermatophyta</taxon>
        <taxon>Magnoliopsida</taxon>
        <taxon>eudicotyledons</taxon>
        <taxon>Gunneridae</taxon>
        <taxon>Pentapetalae</taxon>
        <taxon>asterids</taxon>
        <taxon>campanulids</taxon>
        <taxon>Asterales</taxon>
        <taxon>Asteraceae</taxon>
        <taxon>Cichorioideae</taxon>
        <taxon>Cichorieae</taxon>
        <taxon>Cichoriinae</taxon>
        <taxon>Cichorium</taxon>
    </lineage>
</organism>
<proteinExistence type="predicted"/>
<evidence type="ECO:0000313" key="1">
    <source>
        <dbReference type="EMBL" id="KAI3721744.1"/>
    </source>
</evidence>
<comment type="caution">
    <text evidence="1">The sequence shown here is derived from an EMBL/GenBank/DDBJ whole genome shotgun (WGS) entry which is preliminary data.</text>
</comment>
<gene>
    <name evidence="1" type="ORF">L2E82_32762</name>
</gene>
<protein>
    <submittedName>
        <fullName evidence="1">Uncharacterized protein</fullName>
    </submittedName>
</protein>
<accession>A0ACB9BHC0</accession>
<name>A0ACB9BHC0_CICIN</name>
<dbReference type="EMBL" id="CM042014">
    <property type="protein sequence ID" value="KAI3721744.1"/>
    <property type="molecule type" value="Genomic_DNA"/>
</dbReference>
<sequence length="72" mass="8014">MVDNDSTERCNRKTNEDCLVQKGSADELSVVSIRSKKDGTGKVNHESVAYYNRLIDYLLLKGVGFAPGYKES</sequence>
<evidence type="ECO:0000313" key="2">
    <source>
        <dbReference type="Proteomes" id="UP001055811"/>
    </source>
</evidence>
<dbReference type="Proteomes" id="UP001055811">
    <property type="component" value="Linkage Group LG06"/>
</dbReference>
<reference evidence="2" key="1">
    <citation type="journal article" date="2022" name="Mol. Ecol. Resour.">
        <title>The genomes of chicory, endive, great burdock and yacon provide insights into Asteraceae palaeo-polyploidization history and plant inulin production.</title>
        <authorList>
            <person name="Fan W."/>
            <person name="Wang S."/>
            <person name="Wang H."/>
            <person name="Wang A."/>
            <person name="Jiang F."/>
            <person name="Liu H."/>
            <person name="Zhao H."/>
            <person name="Xu D."/>
            <person name="Zhang Y."/>
        </authorList>
    </citation>
    <scope>NUCLEOTIDE SEQUENCE [LARGE SCALE GENOMIC DNA]</scope>
    <source>
        <strain evidence="2">cv. Punajuju</strain>
    </source>
</reference>
<reference evidence="1 2" key="2">
    <citation type="journal article" date="2022" name="Mol. Ecol. Resour.">
        <title>The genomes of chicory, endive, great burdock and yacon provide insights into Asteraceae paleo-polyploidization history and plant inulin production.</title>
        <authorList>
            <person name="Fan W."/>
            <person name="Wang S."/>
            <person name="Wang H."/>
            <person name="Wang A."/>
            <person name="Jiang F."/>
            <person name="Liu H."/>
            <person name="Zhao H."/>
            <person name="Xu D."/>
            <person name="Zhang Y."/>
        </authorList>
    </citation>
    <scope>NUCLEOTIDE SEQUENCE [LARGE SCALE GENOMIC DNA]</scope>
    <source>
        <strain evidence="2">cv. Punajuju</strain>
        <tissue evidence="1">Leaves</tissue>
    </source>
</reference>
<keyword evidence="2" id="KW-1185">Reference proteome</keyword>